<proteinExistence type="predicted"/>
<sequence length="157" mass="17715">MIANNDMKNSNKLYENKNGNNVINAIAQHIAAQPQPVIQQNIIPTHSRAGGCVALCNRCNCYNTASTDARCCGACYYCCPTKKKVEERCECCPNDFDTYWDSGYVQTNVGYGTEDPNGLCCWCCFPIKFPVFFTCFLGSLCNNYINWTRDTNLNYLF</sequence>
<organism evidence="1">
    <name type="scientific">viral metagenome</name>
    <dbReference type="NCBI Taxonomy" id="1070528"/>
    <lineage>
        <taxon>unclassified sequences</taxon>
        <taxon>metagenomes</taxon>
        <taxon>organismal metagenomes</taxon>
    </lineage>
</organism>
<protein>
    <submittedName>
        <fullName evidence="1">Uncharacterized protein</fullName>
    </submittedName>
</protein>
<name>A0A6C0IIN6_9ZZZZ</name>
<evidence type="ECO:0000313" key="1">
    <source>
        <dbReference type="EMBL" id="QHT92649.1"/>
    </source>
</evidence>
<dbReference type="EMBL" id="MN740193">
    <property type="protein sequence ID" value="QHT92649.1"/>
    <property type="molecule type" value="Genomic_DNA"/>
</dbReference>
<accession>A0A6C0IIN6</accession>
<reference evidence="1" key="1">
    <citation type="journal article" date="2020" name="Nature">
        <title>Giant virus diversity and host interactions through global metagenomics.</title>
        <authorList>
            <person name="Schulz F."/>
            <person name="Roux S."/>
            <person name="Paez-Espino D."/>
            <person name="Jungbluth S."/>
            <person name="Walsh D.A."/>
            <person name="Denef V.J."/>
            <person name="McMahon K.D."/>
            <person name="Konstantinidis K.T."/>
            <person name="Eloe-Fadrosh E.A."/>
            <person name="Kyrpides N.C."/>
            <person name="Woyke T."/>
        </authorList>
    </citation>
    <scope>NUCLEOTIDE SEQUENCE</scope>
    <source>
        <strain evidence="1">GVMAG-M-3300023184-89</strain>
    </source>
</reference>
<dbReference type="AlphaFoldDB" id="A0A6C0IIN6"/>